<dbReference type="Proteomes" id="UP000597341">
    <property type="component" value="Unassembled WGS sequence"/>
</dbReference>
<accession>A0ABQ3HQU0</accession>
<comment type="caution">
    <text evidence="1">The sequence shown here is derived from an EMBL/GenBank/DDBJ whole genome shotgun (WGS) entry which is preliminary data.</text>
</comment>
<protein>
    <recommendedName>
        <fullName evidence="3">ABC transporter substrate-binding protein</fullName>
    </recommendedName>
</protein>
<sequence>MSHVTHAAQRLVGGFVIALAMSVGLVSFTTGSAAAAEVTSRSVVGKSDAGKITSKVVGRTSEGDRVTGTFTPIKTVNRDGVLYMKGFLEGRIKDAGPDTRFSGVELIPVKKINGQSVTSERAAAGAAACDVLNLVLGPLDLNLLGLEINLKRVVLDIIAVPGAGNLLGNLLCAVAGLLDGGPLAGLLGQLQTLLNQILGLLNLGV</sequence>
<name>A0ABQ3HQU0_9ACTN</name>
<reference evidence="2" key="1">
    <citation type="journal article" date="2019" name="Int. J. Syst. Evol. Microbiol.">
        <title>The Global Catalogue of Microorganisms (GCM) 10K type strain sequencing project: providing services to taxonomists for standard genome sequencing and annotation.</title>
        <authorList>
            <consortium name="The Broad Institute Genomics Platform"/>
            <consortium name="The Broad Institute Genome Sequencing Center for Infectious Disease"/>
            <person name="Wu L."/>
            <person name="Ma J."/>
        </authorList>
    </citation>
    <scope>NUCLEOTIDE SEQUENCE [LARGE SCALE GENOMIC DNA]</scope>
    <source>
        <strain evidence="2">CGMCC 1.12791</strain>
    </source>
</reference>
<gene>
    <name evidence="1" type="ORF">GCM10011376_31540</name>
</gene>
<evidence type="ECO:0000313" key="2">
    <source>
        <dbReference type="Proteomes" id="UP000597341"/>
    </source>
</evidence>
<dbReference type="RefSeq" id="WP_191280448.1">
    <property type="nucleotide sequence ID" value="NZ_BNAD01000011.1"/>
</dbReference>
<keyword evidence="2" id="KW-1185">Reference proteome</keyword>
<evidence type="ECO:0000313" key="1">
    <source>
        <dbReference type="EMBL" id="GHE18544.1"/>
    </source>
</evidence>
<dbReference type="EMBL" id="BNAD01000011">
    <property type="protein sequence ID" value="GHE18544.1"/>
    <property type="molecule type" value="Genomic_DNA"/>
</dbReference>
<evidence type="ECO:0008006" key="3">
    <source>
        <dbReference type="Google" id="ProtNLM"/>
    </source>
</evidence>
<proteinExistence type="predicted"/>
<organism evidence="1 2">
    <name type="scientific">Nocardioides flavus</name>
    <name type="common">ex Wang et al. 2016</name>
    <dbReference type="NCBI Taxonomy" id="2058780"/>
    <lineage>
        <taxon>Bacteria</taxon>
        <taxon>Bacillati</taxon>
        <taxon>Actinomycetota</taxon>
        <taxon>Actinomycetes</taxon>
        <taxon>Propionibacteriales</taxon>
        <taxon>Nocardioidaceae</taxon>
        <taxon>Nocardioides</taxon>
    </lineage>
</organism>